<protein>
    <submittedName>
        <fullName evidence="2">Non-ribosomal peptide synthetase modules</fullName>
    </submittedName>
</protein>
<dbReference type="AlphaFoldDB" id="E8N7C1"/>
<evidence type="ECO:0000256" key="1">
    <source>
        <dbReference type="SAM" id="MobiDB-lite"/>
    </source>
</evidence>
<proteinExistence type="predicted"/>
<reference key="2">
    <citation type="submission" date="2011-02" db="EMBL/GenBank/DDBJ databases">
        <title>Genome sequence of Microbacterium testaceum StLB037.</title>
        <authorList>
            <person name="Morohoshi T."/>
            <person name="Wang W.Z."/>
            <person name="Someya N."/>
            <person name="Ikeda T."/>
        </authorList>
    </citation>
    <scope>NUCLEOTIDE SEQUENCE</scope>
    <source>
        <strain>StLB037</strain>
    </source>
</reference>
<dbReference type="STRING" id="979556.MTES_2589"/>
<dbReference type="HOGENOM" id="CLU_2382944_0_0_11"/>
<name>E8N7C1_MICTS</name>
<feature type="compositionally biased region" description="Low complexity" evidence="1">
    <location>
        <begin position="69"/>
        <end position="79"/>
    </location>
</feature>
<gene>
    <name evidence="2" type="ordered locus">MTES_2589</name>
</gene>
<feature type="region of interest" description="Disordered" evidence="1">
    <location>
        <begin position="69"/>
        <end position="94"/>
    </location>
</feature>
<organism evidence="2 3">
    <name type="scientific">Microbacterium testaceum (strain StLB037)</name>
    <dbReference type="NCBI Taxonomy" id="979556"/>
    <lineage>
        <taxon>Bacteria</taxon>
        <taxon>Bacillati</taxon>
        <taxon>Actinomycetota</taxon>
        <taxon>Actinomycetes</taxon>
        <taxon>Micrococcales</taxon>
        <taxon>Microbacteriaceae</taxon>
        <taxon>Microbacterium</taxon>
    </lineage>
</organism>
<dbReference type="EMBL" id="AP012052">
    <property type="protein sequence ID" value="BAJ75553.1"/>
    <property type="molecule type" value="Genomic_DNA"/>
</dbReference>
<reference evidence="2 3" key="1">
    <citation type="journal article" date="2011" name="J. Bacteriol.">
        <title>Genome sequence of Microbacterium testaceum StLB037, an N-acylhomoserine lactone-degrading bacterium isolated from potato leaves.</title>
        <authorList>
            <person name="Morohoshi T."/>
            <person name="Wang W.-Z."/>
            <person name="Someya N."/>
            <person name="Ikeda T."/>
        </authorList>
    </citation>
    <scope>NUCLEOTIDE SEQUENCE [LARGE SCALE GENOMIC DNA]</scope>
    <source>
        <strain evidence="2 3">StLB037</strain>
    </source>
</reference>
<feature type="compositionally biased region" description="Basic and acidic residues" evidence="1">
    <location>
        <begin position="80"/>
        <end position="94"/>
    </location>
</feature>
<evidence type="ECO:0000313" key="2">
    <source>
        <dbReference type="EMBL" id="BAJ75553.1"/>
    </source>
</evidence>
<evidence type="ECO:0000313" key="3">
    <source>
        <dbReference type="Proteomes" id="UP000008975"/>
    </source>
</evidence>
<sequence>MLHEAFLNRPKECGNTVAFSGNLCVGPLSKHRGDGDERGMPGDSFTVSSPNGARESLATFALSSSAGAVAAERGAGAPARSDRPAGFDADSPRS</sequence>
<dbReference type="Proteomes" id="UP000008975">
    <property type="component" value="Chromosome"/>
</dbReference>
<accession>E8N7C1</accession>
<dbReference type="KEGG" id="mts:MTES_2589"/>